<evidence type="ECO:0000313" key="3">
    <source>
        <dbReference type="Proteomes" id="UP000283210"/>
    </source>
</evidence>
<reference evidence="2 3" key="2">
    <citation type="submission" date="2019-01" db="EMBL/GenBank/DDBJ databases">
        <title>A chromosome length genome reference of the Java medaka (oryzias javanicus).</title>
        <authorList>
            <person name="Herpin A."/>
            <person name="Takehana Y."/>
            <person name="Naruse K."/>
            <person name="Ansai S."/>
            <person name="Kawaguchi M."/>
        </authorList>
    </citation>
    <scope>NUCLEOTIDE SEQUENCE [LARGE SCALE GENOMIC DNA]</scope>
    <source>
        <strain evidence="2">RS831</strain>
        <tissue evidence="2">Whole body</tissue>
    </source>
</reference>
<dbReference type="AlphaFoldDB" id="A0A3S2PMD7"/>
<protein>
    <submittedName>
        <fullName evidence="2">Uncharacterized protein</fullName>
    </submittedName>
</protein>
<organism evidence="2 3">
    <name type="scientific">Oryzias javanicus</name>
    <name type="common">Javanese ricefish</name>
    <name type="synonym">Aplocheilus javanicus</name>
    <dbReference type="NCBI Taxonomy" id="123683"/>
    <lineage>
        <taxon>Eukaryota</taxon>
        <taxon>Metazoa</taxon>
        <taxon>Chordata</taxon>
        <taxon>Craniata</taxon>
        <taxon>Vertebrata</taxon>
        <taxon>Euteleostomi</taxon>
        <taxon>Actinopterygii</taxon>
        <taxon>Neopterygii</taxon>
        <taxon>Teleostei</taxon>
        <taxon>Neoteleostei</taxon>
        <taxon>Acanthomorphata</taxon>
        <taxon>Ovalentaria</taxon>
        <taxon>Atherinomorphae</taxon>
        <taxon>Beloniformes</taxon>
        <taxon>Adrianichthyidae</taxon>
        <taxon>Oryziinae</taxon>
        <taxon>Oryzias</taxon>
    </lineage>
</organism>
<feature type="compositionally biased region" description="Basic and acidic residues" evidence="1">
    <location>
        <begin position="17"/>
        <end position="38"/>
    </location>
</feature>
<feature type="region of interest" description="Disordered" evidence="1">
    <location>
        <begin position="1"/>
        <end position="38"/>
    </location>
</feature>
<feature type="compositionally biased region" description="Acidic residues" evidence="1">
    <location>
        <begin position="1"/>
        <end position="16"/>
    </location>
</feature>
<dbReference type="Proteomes" id="UP000283210">
    <property type="component" value="Unassembled WGS sequence"/>
</dbReference>
<sequence length="71" mass="8386">MENQNEDEEFADEEQESEVHHETNILNRNEQDEAGHSVHEVNSQVSVLFLNELPRMGRLLCTFFWENFGHV</sequence>
<gene>
    <name evidence="2" type="ORF">OJAV_G00234200</name>
</gene>
<proteinExistence type="predicted"/>
<evidence type="ECO:0000256" key="1">
    <source>
        <dbReference type="SAM" id="MobiDB-lite"/>
    </source>
</evidence>
<dbReference type="EMBL" id="ML136644">
    <property type="protein sequence ID" value="RVE55640.1"/>
    <property type="molecule type" value="Genomic_DNA"/>
</dbReference>
<name>A0A3S2PMD7_ORYJA</name>
<keyword evidence="3" id="KW-1185">Reference proteome</keyword>
<evidence type="ECO:0000313" key="2">
    <source>
        <dbReference type="EMBL" id="RVE55640.1"/>
    </source>
</evidence>
<accession>A0A3S2PMD7</accession>
<reference evidence="2 3" key="1">
    <citation type="submission" date="2018-11" db="EMBL/GenBank/DDBJ databases">
        <authorList>
            <person name="Lopez-Roques C."/>
            <person name="Donnadieu C."/>
            <person name="Bouchez O."/>
            <person name="Klopp C."/>
            <person name="Cabau C."/>
            <person name="Zahm M."/>
        </authorList>
    </citation>
    <scope>NUCLEOTIDE SEQUENCE [LARGE SCALE GENOMIC DNA]</scope>
    <source>
        <strain evidence="2">RS831</strain>
        <tissue evidence="2">Whole body</tissue>
    </source>
</reference>